<dbReference type="InterPro" id="IPR036942">
    <property type="entry name" value="Beta-barrel_TonB_sf"/>
</dbReference>
<keyword evidence="6 14" id="KW-0812">Transmembrane</keyword>
<dbReference type="InterPro" id="IPR037066">
    <property type="entry name" value="Plug_dom_sf"/>
</dbReference>
<keyword evidence="13 14" id="KW-0998">Cell outer membrane</keyword>
<evidence type="ECO:0000256" key="7">
    <source>
        <dbReference type="ARBA" id="ARBA00022729"/>
    </source>
</evidence>
<keyword evidence="8" id="KW-0408">Iron</keyword>
<feature type="domain" description="TonB-dependent receptor-like beta-barrel" evidence="18">
    <location>
        <begin position="240"/>
        <end position="669"/>
    </location>
</feature>
<keyword evidence="3 14" id="KW-0813">Transport</keyword>
<feature type="signal peptide" evidence="17">
    <location>
        <begin position="1"/>
        <end position="21"/>
    </location>
</feature>
<evidence type="ECO:0000256" key="15">
    <source>
        <dbReference type="RuleBase" id="RU003357"/>
    </source>
</evidence>
<evidence type="ECO:0000259" key="18">
    <source>
        <dbReference type="Pfam" id="PF00593"/>
    </source>
</evidence>
<dbReference type="EMBL" id="CP053069">
    <property type="protein sequence ID" value="QJR09520.1"/>
    <property type="molecule type" value="Genomic_DNA"/>
</dbReference>
<evidence type="ECO:0000313" key="21">
    <source>
        <dbReference type="Proteomes" id="UP000501534"/>
    </source>
</evidence>
<feature type="region of interest" description="Disordered" evidence="16">
    <location>
        <begin position="46"/>
        <end position="66"/>
    </location>
</feature>
<keyword evidence="5" id="KW-0410">Iron transport</keyword>
<keyword evidence="9" id="KW-0406">Ion transport</keyword>
<dbReference type="InterPro" id="IPR012910">
    <property type="entry name" value="Plug_dom"/>
</dbReference>
<feature type="chain" id="PRO_5026772617" evidence="17">
    <location>
        <begin position="22"/>
        <end position="700"/>
    </location>
</feature>
<dbReference type="Proteomes" id="UP000501534">
    <property type="component" value="Chromosome"/>
</dbReference>
<dbReference type="GO" id="GO:0038023">
    <property type="term" value="F:signaling receptor activity"/>
    <property type="evidence" value="ECO:0007669"/>
    <property type="project" value="InterPro"/>
</dbReference>
<evidence type="ECO:0000256" key="10">
    <source>
        <dbReference type="ARBA" id="ARBA00023077"/>
    </source>
</evidence>
<dbReference type="Gene3D" id="2.170.130.10">
    <property type="entry name" value="TonB-dependent receptor, plug domain"/>
    <property type="match status" value="1"/>
</dbReference>
<keyword evidence="21" id="KW-1185">Reference proteome</keyword>
<comment type="similarity">
    <text evidence="2 14 15">Belongs to the TonB-dependent receptor family.</text>
</comment>
<evidence type="ECO:0000256" key="1">
    <source>
        <dbReference type="ARBA" id="ARBA00004571"/>
    </source>
</evidence>
<dbReference type="FunFam" id="2.170.130.10:FF:000001">
    <property type="entry name" value="Catecholate siderophore TonB-dependent receptor"/>
    <property type="match status" value="1"/>
</dbReference>
<feature type="compositionally biased region" description="Polar residues" evidence="16">
    <location>
        <begin position="54"/>
        <end position="66"/>
    </location>
</feature>
<name>A0A6M4GQA3_9PROT</name>
<evidence type="ECO:0000256" key="4">
    <source>
        <dbReference type="ARBA" id="ARBA00022452"/>
    </source>
</evidence>
<dbReference type="InterPro" id="IPR000531">
    <property type="entry name" value="Beta-barrel_TonB"/>
</dbReference>
<evidence type="ECO:0000256" key="9">
    <source>
        <dbReference type="ARBA" id="ARBA00023065"/>
    </source>
</evidence>
<evidence type="ECO:0000256" key="17">
    <source>
        <dbReference type="SAM" id="SignalP"/>
    </source>
</evidence>
<protein>
    <submittedName>
        <fullName evidence="20">Ferrichrome outer membrane transporter/phage receptor</fullName>
    </submittedName>
</protein>
<proteinExistence type="inferred from homology"/>
<evidence type="ECO:0000256" key="5">
    <source>
        <dbReference type="ARBA" id="ARBA00022496"/>
    </source>
</evidence>
<dbReference type="PROSITE" id="PS52016">
    <property type="entry name" value="TONB_DEPENDENT_REC_3"/>
    <property type="match status" value="1"/>
</dbReference>
<dbReference type="InterPro" id="IPR010105">
    <property type="entry name" value="TonB_sidphr_rcpt"/>
</dbReference>
<dbReference type="GO" id="GO:0015344">
    <property type="term" value="F:siderophore uptake transmembrane transporter activity"/>
    <property type="evidence" value="ECO:0007669"/>
    <property type="project" value="TreeGrafter"/>
</dbReference>
<evidence type="ECO:0000256" key="16">
    <source>
        <dbReference type="SAM" id="MobiDB-lite"/>
    </source>
</evidence>
<dbReference type="GO" id="GO:0009279">
    <property type="term" value="C:cell outer membrane"/>
    <property type="evidence" value="ECO:0007669"/>
    <property type="project" value="UniProtKB-SubCell"/>
</dbReference>
<evidence type="ECO:0000256" key="3">
    <source>
        <dbReference type="ARBA" id="ARBA00022448"/>
    </source>
</evidence>
<evidence type="ECO:0000256" key="14">
    <source>
        <dbReference type="PROSITE-ProRule" id="PRU01360"/>
    </source>
</evidence>
<keyword evidence="4 14" id="KW-1134">Transmembrane beta strand</keyword>
<comment type="subcellular location">
    <subcellularLocation>
        <location evidence="1 14">Cell outer membrane</location>
        <topology evidence="1 14">Multi-pass membrane protein</topology>
    </subcellularLocation>
</comment>
<dbReference type="Pfam" id="PF07715">
    <property type="entry name" value="Plug"/>
    <property type="match status" value="1"/>
</dbReference>
<reference evidence="20 21" key="1">
    <citation type="submission" date="2020-04" db="EMBL/GenBank/DDBJ databases">
        <title>Usitatibacter rugosus gen. nov., sp. nov. and Usitatibacter palustris sp. nov., novel members of Usitatibacteraceae fam. nov. within the order Nitrosomonadales isolated from soil.</title>
        <authorList>
            <person name="Huber K.J."/>
            <person name="Neumann-Schaal M."/>
            <person name="Geppert A."/>
            <person name="Luckner M."/>
            <person name="Wanner G."/>
            <person name="Overmann J."/>
        </authorList>
    </citation>
    <scope>NUCLEOTIDE SEQUENCE [LARGE SCALE GENOMIC DNA]</scope>
    <source>
        <strain evidence="20 21">0125_3</strain>
    </source>
</reference>
<dbReference type="AlphaFoldDB" id="A0A6M4GQA3"/>
<dbReference type="PANTHER" id="PTHR32552">
    <property type="entry name" value="FERRICHROME IRON RECEPTOR-RELATED"/>
    <property type="match status" value="1"/>
</dbReference>
<dbReference type="GO" id="GO:0015891">
    <property type="term" value="P:siderophore transport"/>
    <property type="evidence" value="ECO:0007669"/>
    <property type="project" value="InterPro"/>
</dbReference>
<evidence type="ECO:0000256" key="13">
    <source>
        <dbReference type="ARBA" id="ARBA00023237"/>
    </source>
</evidence>
<dbReference type="SUPFAM" id="SSF56935">
    <property type="entry name" value="Porins"/>
    <property type="match status" value="1"/>
</dbReference>
<dbReference type="KEGG" id="uru:DSM104443_00569"/>
<evidence type="ECO:0000256" key="2">
    <source>
        <dbReference type="ARBA" id="ARBA00009810"/>
    </source>
</evidence>
<keyword evidence="12 20" id="KW-0675">Receptor</keyword>
<dbReference type="PANTHER" id="PTHR32552:SF68">
    <property type="entry name" value="FERRICHROME OUTER MEMBRANE TRANSPORTER_PHAGE RECEPTOR"/>
    <property type="match status" value="1"/>
</dbReference>
<dbReference type="CDD" id="cd01347">
    <property type="entry name" value="ligand_gated_channel"/>
    <property type="match status" value="1"/>
</dbReference>
<evidence type="ECO:0000256" key="12">
    <source>
        <dbReference type="ARBA" id="ARBA00023170"/>
    </source>
</evidence>
<organism evidence="20 21">
    <name type="scientific">Usitatibacter rugosus</name>
    <dbReference type="NCBI Taxonomy" id="2732067"/>
    <lineage>
        <taxon>Bacteria</taxon>
        <taxon>Pseudomonadati</taxon>
        <taxon>Pseudomonadota</taxon>
        <taxon>Betaproteobacteria</taxon>
        <taxon>Nitrosomonadales</taxon>
        <taxon>Usitatibacteraceae</taxon>
        <taxon>Usitatibacter</taxon>
    </lineage>
</organism>
<accession>A0A6M4GQA3</accession>
<dbReference type="Pfam" id="PF00593">
    <property type="entry name" value="TonB_dep_Rec_b-barrel"/>
    <property type="match status" value="1"/>
</dbReference>
<dbReference type="Gene3D" id="2.40.170.20">
    <property type="entry name" value="TonB-dependent receptor, beta-barrel domain"/>
    <property type="match status" value="1"/>
</dbReference>
<keyword evidence="11 14" id="KW-0472">Membrane</keyword>
<feature type="domain" description="TonB-dependent receptor plug" evidence="19">
    <location>
        <begin position="66"/>
        <end position="167"/>
    </location>
</feature>
<evidence type="ECO:0000256" key="8">
    <source>
        <dbReference type="ARBA" id="ARBA00023004"/>
    </source>
</evidence>
<evidence type="ECO:0000256" key="6">
    <source>
        <dbReference type="ARBA" id="ARBA00022692"/>
    </source>
</evidence>
<gene>
    <name evidence="20" type="primary">fhuA</name>
    <name evidence="20" type="ORF">DSM104443_00569</name>
</gene>
<evidence type="ECO:0000259" key="19">
    <source>
        <dbReference type="Pfam" id="PF07715"/>
    </source>
</evidence>
<dbReference type="NCBIfam" id="TIGR01783">
    <property type="entry name" value="TonB-siderophor"/>
    <property type="match status" value="1"/>
</dbReference>
<sequence length="700" mass="77955">MRRSPFPLVVLSALFAHSAFAQQSPPKEQTLPEVKVTAAVEETATGPVGGYNAKRSSTATKTDTPLAETPQSVTVVTRERIEEMGATNLQDALNYAAGVRPDAFGVDSRSDGVLVRGGYPDEYRDGLRRLFGYYTSTARVDPYALERIEVLRGPSAMLYGQGTTAGIINMVSKRPLAENFREIGVQYGTWDRKQVMADLTGPLTSDGKWLYRITGLLRESDTQVDYVPDDRKMIAPALTWKPNSDFTITFLANWQKDETGSTLQFFPWQAVRGPNPNGQVPTSRFIGEPGFDRYDTERSEAGWTLDYKLNRDWTFHQTARYSRNENEYFTLYSDSFTSPGNVFLDPAQRVIDRFGEGTIRKNSLVAADQNLEGKIRHGIFQHTLLAGVDALRFREESKSASNYPPVYGGTVPPIDIYNPIYTGFDVGPLADLPKTKMRSIGVYLQDQVKIDKHWIVVAGVRHDEVTSSVEGLDDDKDDATTYRAGLMYLTDSGWSPYVSYSESFTPMAGINTTTLDRFKPLRGEQYEVGVKFQPANAPYSFTAAAYNLKEENRVLELTPGVVTQVGETKTKGVELELAGRILSALDVVVNYNWIDNDEQLDTLPKNQFSAWGTYRFTGGMKGLSAGLGVRYLSSFKDKSAPVTPSNTLVDAMIAWDTGPWRFAINGQNLADKIYASTCLDRGDCFYGARRTIVGSVFYRF</sequence>
<evidence type="ECO:0000313" key="20">
    <source>
        <dbReference type="EMBL" id="QJR09520.1"/>
    </source>
</evidence>
<dbReference type="RefSeq" id="WP_171089293.1">
    <property type="nucleotide sequence ID" value="NZ_CP053069.1"/>
</dbReference>
<evidence type="ECO:0000256" key="11">
    <source>
        <dbReference type="ARBA" id="ARBA00023136"/>
    </source>
</evidence>
<dbReference type="InterPro" id="IPR039426">
    <property type="entry name" value="TonB-dep_rcpt-like"/>
</dbReference>
<keyword evidence="7 17" id="KW-0732">Signal</keyword>
<keyword evidence="10 15" id="KW-0798">TonB box</keyword>